<sequence length="738" mass="79890">MAACTTVDVLVRALGGEGTPVTLRRGAAVSEAKRILEDVLGIPTLEQRLLLGTSILDDEAEPFLDMAPLTELQVLRQPRLTLEQFRQELGHGETPFELNLLLAEAVRLEEPTVALEIVDHPNFAEGEMTIEEQGKLLKILAVSGFAAAFEGLVQHERVGRRPGVLDKGFEALHHAASRGLLLHCQSLLNSPDFHAAGLRKQGNTTPLHHAANEKVLETLLTCPDLRTDKVLNARDRYSCTCLHYASSPGACQMILSQPEFHSINAQDIGGRTALHCANSPGVAEEILRHPSFDSLSVTDSLGRSALHLLCRSEAIAEVLLSVEMPQEVLDLLDKRGRSALHFAASEAVCRRLFAKGFSQVNALDSMKRSALHNARDAGVAKAILEHPDFDQLNARSEPGHETALAYAAAIRDDAMVRELLRHPGHEVESLQAALEFSFQLQPETQALLEEKLKGLKVSKIERSPSIMKYVVNLTQHRLATFSGPFEALTIALQHVAENMQTEAETESDEFQNYAKVINFGEGKDWKEGGGWGYDAPPGKGSHSSHGQVSVFSSSGMATATGSLSMRLGGKGAGKHGQASGGLHLLGKELDLMPQGSAEMPYSISCAIPANLVPALIGRSGDFIRSIEERTGAKVDISREATGLDGYRKMECVGPLLSIYSAHTLMMHRLQGLEPSGPSGPPPGSRRPRSEQPVATVPARSFSDNPPKSQLEKQQELLTTIAELEKRLAVAKQDADTAV</sequence>
<feature type="region of interest" description="Disordered" evidence="4">
    <location>
        <begin position="670"/>
        <end position="711"/>
    </location>
</feature>
<keyword evidence="1" id="KW-0677">Repeat</keyword>
<dbReference type="InterPro" id="IPR004088">
    <property type="entry name" value="KH_dom_type_1"/>
</dbReference>
<dbReference type="PROSITE" id="PS50053">
    <property type="entry name" value="UBIQUITIN_2"/>
    <property type="match status" value="1"/>
</dbReference>
<dbReference type="InterPro" id="IPR029071">
    <property type="entry name" value="Ubiquitin-like_domsf"/>
</dbReference>
<organism evidence="6 7">
    <name type="scientific">Durusdinium trenchii</name>
    <dbReference type="NCBI Taxonomy" id="1381693"/>
    <lineage>
        <taxon>Eukaryota</taxon>
        <taxon>Sar</taxon>
        <taxon>Alveolata</taxon>
        <taxon>Dinophyceae</taxon>
        <taxon>Suessiales</taxon>
        <taxon>Symbiodiniaceae</taxon>
        <taxon>Durusdinium</taxon>
    </lineage>
</organism>
<dbReference type="PANTHER" id="PTHR24193:SF121">
    <property type="entry name" value="ADA2A-CONTAINING COMPLEX COMPONENT 3, ISOFORM D"/>
    <property type="match status" value="1"/>
</dbReference>
<dbReference type="InterPro" id="IPR002110">
    <property type="entry name" value="Ankyrin_rpt"/>
</dbReference>
<dbReference type="Gene3D" id="3.30.1370.10">
    <property type="entry name" value="K Homology domain, type 1"/>
    <property type="match status" value="1"/>
</dbReference>
<dbReference type="CDD" id="cd00105">
    <property type="entry name" value="KH-I"/>
    <property type="match status" value="1"/>
</dbReference>
<dbReference type="InterPro" id="IPR050663">
    <property type="entry name" value="Ankyrin-SOCS_Box"/>
</dbReference>
<dbReference type="InterPro" id="IPR036770">
    <property type="entry name" value="Ankyrin_rpt-contain_sf"/>
</dbReference>
<reference evidence="6 7" key="1">
    <citation type="submission" date="2024-02" db="EMBL/GenBank/DDBJ databases">
        <authorList>
            <person name="Chen Y."/>
            <person name="Shah S."/>
            <person name="Dougan E. K."/>
            <person name="Thang M."/>
            <person name="Chan C."/>
        </authorList>
    </citation>
    <scope>NUCLEOTIDE SEQUENCE [LARGE SCALE GENOMIC DNA]</scope>
</reference>
<keyword evidence="3" id="KW-0694">RNA-binding</keyword>
<dbReference type="SUPFAM" id="SSF54236">
    <property type="entry name" value="Ubiquitin-like"/>
    <property type="match status" value="1"/>
</dbReference>
<dbReference type="Proteomes" id="UP001642464">
    <property type="component" value="Unassembled WGS sequence"/>
</dbReference>
<comment type="caution">
    <text evidence="6">The sequence shown here is derived from an EMBL/GenBank/DDBJ whole genome shotgun (WGS) entry which is preliminary data.</text>
</comment>
<dbReference type="InterPro" id="IPR036612">
    <property type="entry name" value="KH_dom_type_1_sf"/>
</dbReference>
<dbReference type="SUPFAM" id="SSF54791">
    <property type="entry name" value="Eukaryotic type KH-domain (KH-domain type I)"/>
    <property type="match status" value="1"/>
</dbReference>
<evidence type="ECO:0000256" key="4">
    <source>
        <dbReference type="SAM" id="MobiDB-lite"/>
    </source>
</evidence>
<dbReference type="EMBL" id="CAXAMM010022001">
    <property type="protein sequence ID" value="CAK9051000.1"/>
    <property type="molecule type" value="Genomic_DNA"/>
</dbReference>
<dbReference type="Pfam" id="PF00013">
    <property type="entry name" value="KH_1"/>
    <property type="match status" value="1"/>
</dbReference>
<keyword evidence="7" id="KW-1185">Reference proteome</keyword>
<name>A0ABP0MHQ3_9DINO</name>
<dbReference type="PROSITE" id="PS50084">
    <property type="entry name" value="KH_TYPE_1"/>
    <property type="match status" value="1"/>
</dbReference>
<accession>A0ABP0MHQ3</accession>
<evidence type="ECO:0000313" key="7">
    <source>
        <dbReference type="Proteomes" id="UP001642464"/>
    </source>
</evidence>
<dbReference type="PANTHER" id="PTHR24193">
    <property type="entry name" value="ANKYRIN REPEAT PROTEIN"/>
    <property type="match status" value="1"/>
</dbReference>
<dbReference type="Gene3D" id="1.25.40.20">
    <property type="entry name" value="Ankyrin repeat-containing domain"/>
    <property type="match status" value="2"/>
</dbReference>
<dbReference type="CDD" id="cd17039">
    <property type="entry name" value="Ubl_ubiquitin_like"/>
    <property type="match status" value="1"/>
</dbReference>
<proteinExistence type="predicted"/>
<dbReference type="SMART" id="SM00248">
    <property type="entry name" value="ANK"/>
    <property type="match status" value="7"/>
</dbReference>
<evidence type="ECO:0000259" key="5">
    <source>
        <dbReference type="PROSITE" id="PS50053"/>
    </source>
</evidence>
<dbReference type="InterPro" id="IPR004087">
    <property type="entry name" value="KH_dom"/>
</dbReference>
<dbReference type="SUPFAM" id="SSF48403">
    <property type="entry name" value="Ankyrin repeat"/>
    <property type="match status" value="1"/>
</dbReference>
<evidence type="ECO:0000313" key="6">
    <source>
        <dbReference type="EMBL" id="CAK9051000.1"/>
    </source>
</evidence>
<dbReference type="SMART" id="SM00322">
    <property type="entry name" value="KH"/>
    <property type="match status" value="1"/>
</dbReference>
<feature type="domain" description="Ubiquitin-like" evidence="5">
    <location>
        <begin position="7"/>
        <end position="75"/>
    </location>
</feature>
<keyword evidence="2" id="KW-0040">ANK repeat</keyword>
<evidence type="ECO:0000256" key="2">
    <source>
        <dbReference type="ARBA" id="ARBA00023043"/>
    </source>
</evidence>
<gene>
    <name evidence="6" type="ORF">SCF082_LOCUS28048</name>
</gene>
<evidence type="ECO:0000256" key="1">
    <source>
        <dbReference type="ARBA" id="ARBA00022737"/>
    </source>
</evidence>
<protein>
    <submittedName>
        <fullName evidence="6">Serine/threonine-protein phosphatase 6 regulatory ankyrin repeat subunit C (PP6-ARS-C) (Serine/threonine-protein phosphatase 6 regulatory subunit ARS-C)</fullName>
    </submittedName>
</protein>
<evidence type="ECO:0000256" key="3">
    <source>
        <dbReference type="PROSITE-ProRule" id="PRU00117"/>
    </source>
</evidence>
<dbReference type="InterPro" id="IPR000626">
    <property type="entry name" value="Ubiquitin-like_dom"/>
</dbReference>